<dbReference type="Pfam" id="PF01963">
    <property type="entry name" value="TraB_PrgY_gumN"/>
    <property type="match status" value="1"/>
</dbReference>
<organism evidence="1 2">
    <name type="scientific">Rugamonas rubra</name>
    <dbReference type="NCBI Taxonomy" id="758825"/>
    <lineage>
        <taxon>Bacteria</taxon>
        <taxon>Pseudomonadati</taxon>
        <taxon>Pseudomonadota</taxon>
        <taxon>Betaproteobacteria</taxon>
        <taxon>Burkholderiales</taxon>
        <taxon>Oxalobacteraceae</taxon>
        <taxon>Telluria group</taxon>
        <taxon>Rugamonas</taxon>
    </lineage>
</organism>
<name>A0A1I4LZE2_9BURK</name>
<evidence type="ECO:0000313" key="1">
    <source>
        <dbReference type="EMBL" id="SFL96223.1"/>
    </source>
</evidence>
<accession>A0A1I4LZE2</accession>
<dbReference type="AlphaFoldDB" id="A0A1I4LZE2"/>
<dbReference type="OrthoDB" id="9025834at2"/>
<evidence type="ECO:0008006" key="3">
    <source>
        <dbReference type="Google" id="ProtNLM"/>
    </source>
</evidence>
<gene>
    <name evidence="1" type="ORF">SAMN02982985_02137</name>
</gene>
<keyword evidence="2" id="KW-1185">Reference proteome</keyword>
<dbReference type="Proteomes" id="UP000199470">
    <property type="component" value="Unassembled WGS sequence"/>
</dbReference>
<reference evidence="1 2" key="1">
    <citation type="submission" date="2016-10" db="EMBL/GenBank/DDBJ databases">
        <authorList>
            <person name="de Groot N.N."/>
        </authorList>
    </citation>
    <scope>NUCLEOTIDE SEQUENCE [LARGE SCALE GENOMIC DNA]</scope>
    <source>
        <strain evidence="1 2">ATCC 43154</strain>
    </source>
</reference>
<dbReference type="PANTHER" id="PTHR40590">
    <property type="entry name" value="CYTOPLASMIC PROTEIN-RELATED"/>
    <property type="match status" value="1"/>
</dbReference>
<sequence length="298" mass="33045">MSVPGGPAVLAAPIQLDGPDVADPAQRRGALFRVRHDGRSAHLFGTIHVGKQAFFPLEPEVTRTLSDSGALVIELDIRDNLPFQQALDKHGRYPAGDSIVHHLAPATLRQLVQALAKAGLPLRTVEQYKPWLVANILVGMQLEGHGLERGQGVEYFLLAAAKRQDKTVRELESADYQLALFDSLDDRQQEQYLRENLADLDSGRALRNSQSLIDAWSAADAPRMNALWRDLTSGPTISASFLQETLLGKRNPEMASAIERIMQHDQRPFVGVGLLHLLGENSVPQLLKRRGYEVERIY</sequence>
<dbReference type="EMBL" id="FOTW01000010">
    <property type="protein sequence ID" value="SFL96223.1"/>
    <property type="molecule type" value="Genomic_DNA"/>
</dbReference>
<dbReference type="InterPro" id="IPR047111">
    <property type="entry name" value="YbaP-like"/>
</dbReference>
<proteinExistence type="predicted"/>
<dbReference type="InterPro" id="IPR002816">
    <property type="entry name" value="TraB/PrgY/GumN_fam"/>
</dbReference>
<protein>
    <recommendedName>
        <fullName evidence="3">TraB family protein</fullName>
    </recommendedName>
</protein>
<dbReference type="RefSeq" id="WP_093387392.1">
    <property type="nucleotide sequence ID" value="NZ_FOTW01000010.1"/>
</dbReference>
<evidence type="ECO:0000313" key="2">
    <source>
        <dbReference type="Proteomes" id="UP000199470"/>
    </source>
</evidence>
<dbReference type="PANTHER" id="PTHR40590:SF1">
    <property type="entry name" value="CYTOPLASMIC PROTEIN"/>
    <property type="match status" value="1"/>
</dbReference>
<dbReference type="CDD" id="cd14789">
    <property type="entry name" value="Tiki"/>
    <property type="match status" value="1"/>
</dbReference>